<dbReference type="OrthoDB" id="1363at2759"/>
<comment type="subcellular location">
    <subcellularLocation>
        <location evidence="1">Periplasm</location>
    </subcellularLocation>
</comment>
<dbReference type="Proteomes" id="UP000694255">
    <property type="component" value="Unassembled WGS sequence"/>
</dbReference>
<dbReference type="GeneID" id="73472310"/>
<evidence type="ECO:0000259" key="4">
    <source>
        <dbReference type="Pfam" id="PF22384"/>
    </source>
</evidence>
<protein>
    <recommendedName>
        <fullName evidence="4">Ca3427-like PBP 2 domain-containing protein</fullName>
    </recommendedName>
</protein>
<dbReference type="PANTHER" id="PTHR30024">
    <property type="entry name" value="ALIPHATIC SULFONATES-BINDING PROTEIN-RELATED"/>
    <property type="match status" value="1"/>
</dbReference>
<evidence type="ECO:0000256" key="3">
    <source>
        <dbReference type="ARBA" id="ARBA00022729"/>
    </source>
</evidence>
<evidence type="ECO:0000256" key="2">
    <source>
        <dbReference type="ARBA" id="ARBA00010742"/>
    </source>
</evidence>
<proteinExistence type="inferred from homology"/>
<evidence type="ECO:0000313" key="5">
    <source>
        <dbReference type="EMBL" id="KAG7660990.1"/>
    </source>
</evidence>
<feature type="domain" description="Ca3427-like PBP 2" evidence="4">
    <location>
        <begin position="89"/>
        <end position="156"/>
    </location>
</feature>
<dbReference type="GO" id="GO:0042597">
    <property type="term" value="C:periplasmic space"/>
    <property type="evidence" value="ECO:0007669"/>
    <property type="project" value="UniProtKB-SubCell"/>
</dbReference>
<dbReference type="EMBL" id="JAGSYN010000271">
    <property type="protein sequence ID" value="KAG7660990.1"/>
    <property type="molecule type" value="Genomic_DNA"/>
</dbReference>
<keyword evidence="6" id="KW-1185">Reference proteome</keyword>
<gene>
    <name evidence="5" type="ORF">J8A68_005510</name>
</gene>
<dbReference type="Pfam" id="PF22384">
    <property type="entry name" value="PBP2_Ca3427_like"/>
    <property type="match status" value="1"/>
</dbReference>
<evidence type="ECO:0000256" key="1">
    <source>
        <dbReference type="ARBA" id="ARBA00004418"/>
    </source>
</evidence>
<dbReference type="PANTHER" id="PTHR30024:SF47">
    <property type="entry name" value="TAURINE-BINDING PERIPLASMIC PROTEIN"/>
    <property type="match status" value="1"/>
</dbReference>
<organism evidence="5 6">
    <name type="scientific">[Candida] subhashii</name>
    <dbReference type="NCBI Taxonomy" id="561895"/>
    <lineage>
        <taxon>Eukaryota</taxon>
        <taxon>Fungi</taxon>
        <taxon>Dikarya</taxon>
        <taxon>Ascomycota</taxon>
        <taxon>Saccharomycotina</taxon>
        <taxon>Pichiomycetes</taxon>
        <taxon>Debaryomycetaceae</taxon>
        <taxon>Spathaspora</taxon>
    </lineage>
</organism>
<evidence type="ECO:0000313" key="6">
    <source>
        <dbReference type="Proteomes" id="UP000694255"/>
    </source>
</evidence>
<sequence length="282" mass="31297">MTTVLKVAYIPEHFSTPLFFAEQQGYYTSLGLSIEFIKVIEGSGRLINLLNSGEVDIAIGLTEAFVADIAKGNKNIKLVDTYVKSPLLWAISTGAHRDEFHNEGQLEGQTIGVSRIGSGSYIMSFVLGHSLKFDVPFADFPVLSNFKNLRDSVNLKFGPIKQIGEIFTPWSSWVITANADSLAHKKEHIKNFIDAVNSGIDYFNGHISEAVEYISTNLDYSAEDAKEWTTTVEFNSQIGQTPLDWENIVENTSEILRLAGVITDSEDVVKRRLEANILSTNL</sequence>
<dbReference type="InterPro" id="IPR054364">
    <property type="entry name" value="Ca3427-like_PBP2"/>
</dbReference>
<dbReference type="AlphaFoldDB" id="A0A8J5QGG9"/>
<dbReference type="RefSeq" id="XP_049261223.1">
    <property type="nucleotide sequence ID" value="XM_049409584.1"/>
</dbReference>
<accession>A0A8J5QGG9</accession>
<comment type="similarity">
    <text evidence="2">Belongs to the bacterial solute-binding protein SsuA/TauA family.</text>
</comment>
<keyword evidence="3" id="KW-0732">Signal</keyword>
<reference evidence="5 6" key="1">
    <citation type="journal article" date="2021" name="DNA Res.">
        <title>Genome analysis of Candida subhashii reveals its hybrid nature and dual mitochondrial genome conformations.</title>
        <authorList>
            <person name="Mixao V."/>
            <person name="Hegedusova E."/>
            <person name="Saus E."/>
            <person name="Pryszcz L.P."/>
            <person name="Cillingova A."/>
            <person name="Nosek J."/>
            <person name="Gabaldon T."/>
        </authorList>
    </citation>
    <scope>NUCLEOTIDE SEQUENCE [LARGE SCALE GENOMIC DNA]</scope>
    <source>
        <strain evidence="5 6">CBS 10753</strain>
    </source>
</reference>
<comment type="caution">
    <text evidence="5">The sequence shown here is derived from an EMBL/GenBank/DDBJ whole genome shotgun (WGS) entry which is preliminary data.</text>
</comment>
<name>A0A8J5QGG9_9ASCO</name>